<dbReference type="InterPro" id="IPR036259">
    <property type="entry name" value="MFS_trans_sf"/>
</dbReference>
<protein>
    <submittedName>
        <fullName evidence="6">Uncharacterized protein</fullName>
    </submittedName>
</protein>
<feature type="transmembrane region" description="Helical" evidence="5">
    <location>
        <begin position="40"/>
        <end position="61"/>
    </location>
</feature>
<accession>A0A7J8CI53</accession>
<dbReference type="Proteomes" id="UP000593571">
    <property type="component" value="Unassembled WGS sequence"/>
</dbReference>
<keyword evidence="7" id="KW-1185">Reference proteome</keyword>
<gene>
    <name evidence="6" type="ORF">HJG63_009065</name>
</gene>
<reference evidence="6 7" key="1">
    <citation type="journal article" date="2020" name="Nature">
        <title>Six reference-quality genomes reveal evolution of bat adaptations.</title>
        <authorList>
            <person name="Jebb D."/>
            <person name="Huang Z."/>
            <person name="Pippel M."/>
            <person name="Hughes G.M."/>
            <person name="Lavrichenko K."/>
            <person name="Devanna P."/>
            <person name="Winkler S."/>
            <person name="Jermiin L.S."/>
            <person name="Skirmuntt E.C."/>
            <person name="Katzourakis A."/>
            <person name="Burkitt-Gray L."/>
            <person name="Ray D.A."/>
            <person name="Sullivan K.A.M."/>
            <person name="Roscito J.G."/>
            <person name="Kirilenko B.M."/>
            <person name="Davalos L.M."/>
            <person name="Corthals A.P."/>
            <person name="Power M.L."/>
            <person name="Jones G."/>
            <person name="Ransome R.D."/>
            <person name="Dechmann D.K.N."/>
            <person name="Locatelli A.G."/>
            <person name="Puechmaille S.J."/>
            <person name="Fedrigo O."/>
            <person name="Jarvis E.D."/>
            <person name="Hiller M."/>
            <person name="Vernes S.C."/>
            <person name="Myers E.W."/>
            <person name="Teeling E.C."/>
        </authorList>
    </citation>
    <scope>NUCLEOTIDE SEQUENCE [LARGE SCALE GENOMIC DNA]</scope>
    <source>
        <strain evidence="6">MRouAeg1</strain>
        <tissue evidence="6">Muscle</tissue>
    </source>
</reference>
<evidence type="ECO:0000256" key="1">
    <source>
        <dbReference type="ARBA" id="ARBA00004141"/>
    </source>
</evidence>
<dbReference type="PANTHER" id="PTHR11662">
    <property type="entry name" value="SOLUTE CARRIER FAMILY 17"/>
    <property type="match status" value="1"/>
</dbReference>
<dbReference type="PANTHER" id="PTHR11662:SF193">
    <property type="entry name" value="SODIUM-DEPENDENT PHOSPHATE TRANSPORT PROTEIN 3"/>
    <property type="match status" value="1"/>
</dbReference>
<dbReference type="SUPFAM" id="SSF103473">
    <property type="entry name" value="MFS general substrate transporter"/>
    <property type="match status" value="1"/>
</dbReference>
<dbReference type="InterPro" id="IPR050382">
    <property type="entry name" value="MFS_Na/Anion_cotransporter"/>
</dbReference>
<sequence>MRHPCISVREKEHIMPSLAQQPTSPKRSVPIKAMVRCLPLWAIFTGFFSHFWLCTIVVTYLPTYIRSVLHVNLRGVSSLPTRHRIGSRHDGNWFIASRHTPLCPGPVTLAATAMGLGPGVELGPGGVVTAHAPER</sequence>
<keyword evidence="2 5" id="KW-0812">Transmembrane</keyword>
<dbReference type="GO" id="GO:0022857">
    <property type="term" value="F:transmembrane transporter activity"/>
    <property type="evidence" value="ECO:0007669"/>
    <property type="project" value="TreeGrafter"/>
</dbReference>
<evidence type="ECO:0000313" key="7">
    <source>
        <dbReference type="Proteomes" id="UP000593571"/>
    </source>
</evidence>
<evidence type="ECO:0000313" key="6">
    <source>
        <dbReference type="EMBL" id="KAF6410541.1"/>
    </source>
</evidence>
<dbReference type="GO" id="GO:0006820">
    <property type="term" value="P:monoatomic anion transport"/>
    <property type="evidence" value="ECO:0007669"/>
    <property type="project" value="TreeGrafter"/>
</dbReference>
<dbReference type="EMBL" id="JACASE010000014">
    <property type="protein sequence ID" value="KAF6410541.1"/>
    <property type="molecule type" value="Genomic_DNA"/>
</dbReference>
<evidence type="ECO:0000256" key="5">
    <source>
        <dbReference type="SAM" id="Phobius"/>
    </source>
</evidence>
<keyword evidence="4 5" id="KW-0472">Membrane</keyword>
<evidence type="ECO:0000256" key="3">
    <source>
        <dbReference type="ARBA" id="ARBA00022989"/>
    </source>
</evidence>
<dbReference type="GO" id="GO:0016324">
    <property type="term" value="C:apical plasma membrane"/>
    <property type="evidence" value="ECO:0007669"/>
    <property type="project" value="TreeGrafter"/>
</dbReference>
<keyword evidence="3 5" id="KW-1133">Transmembrane helix</keyword>
<comment type="subcellular location">
    <subcellularLocation>
        <location evidence="1">Membrane</location>
        <topology evidence="1">Multi-pass membrane protein</topology>
    </subcellularLocation>
</comment>
<comment type="caution">
    <text evidence="6">The sequence shown here is derived from an EMBL/GenBank/DDBJ whole genome shotgun (WGS) entry which is preliminary data.</text>
</comment>
<proteinExistence type="predicted"/>
<evidence type="ECO:0000256" key="2">
    <source>
        <dbReference type="ARBA" id="ARBA00022692"/>
    </source>
</evidence>
<name>A0A7J8CI53_ROUAE</name>
<dbReference type="AlphaFoldDB" id="A0A7J8CI53"/>
<evidence type="ECO:0000256" key="4">
    <source>
        <dbReference type="ARBA" id="ARBA00023136"/>
    </source>
</evidence>
<organism evidence="6 7">
    <name type="scientific">Rousettus aegyptiacus</name>
    <name type="common">Egyptian fruit bat</name>
    <name type="synonym">Pteropus aegyptiacus</name>
    <dbReference type="NCBI Taxonomy" id="9407"/>
    <lineage>
        <taxon>Eukaryota</taxon>
        <taxon>Metazoa</taxon>
        <taxon>Chordata</taxon>
        <taxon>Craniata</taxon>
        <taxon>Vertebrata</taxon>
        <taxon>Euteleostomi</taxon>
        <taxon>Mammalia</taxon>
        <taxon>Eutheria</taxon>
        <taxon>Laurasiatheria</taxon>
        <taxon>Chiroptera</taxon>
        <taxon>Yinpterochiroptera</taxon>
        <taxon>Pteropodoidea</taxon>
        <taxon>Pteropodidae</taxon>
        <taxon>Rousettinae</taxon>
        <taxon>Rousettus</taxon>
    </lineage>
</organism>